<reference evidence="11 12" key="1">
    <citation type="submission" date="2024-01" db="EMBL/GenBank/DDBJ databases">
        <authorList>
            <person name="Alioto T."/>
            <person name="Alioto T."/>
            <person name="Gomez Garrido J."/>
        </authorList>
    </citation>
    <scope>NUCLEOTIDE SEQUENCE [LARGE SCALE GENOMIC DNA]</scope>
</reference>
<feature type="region of interest" description="Disordered" evidence="9">
    <location>
        <begin position="1144"/>
        <end position="1170"/>
    </location>
</feature>
<dbReference type="FunFam" id="1.10.950.10:FF:000003">
    <property type="entry name" value="supervillin isoform X2"/>
    <property type="match status" value="1"/>
</dbReference>
<feature type="compositionally biased region" description="Basic and acidic residues" evidence="9">
    <location>
        <begin position="851"/>
        <end position="861"/>
    </location>
</feature>
<dbReference type="InterPro" id="IPR036886">
    <property type="entry name" value="Villin_headpiece_dom_sf"/>
</dbReference>
<evidence type="ECO:0000256" key="6">
    <source>
        <dbReference type="ARBA" id="ARBA00023136"/>
    </source>
</evidence>
<feature type="region of interest" description="Disordered" evidence="9">
    <location>
        <begin position="848"/>
        <end position="889"/>
    </location>
</feature>
<evidence type="ECO:0000313" key="11">
    <source>
        <dbReference type="EMBL" id="CAK6961187.1"/>
    </source>
</evidence>
<feature type="compositionally biased region" description="Low complexity" evidence="9">
    <location>
        <begin position="1154"/>
        <end position="1165"/>
    </location>
</feature>
<dbReference type="Gene3D" id="1.10.950.10">
    <property type="entry name" value="Villin headpiece domain"/>
    <property type="match status" value="1"/>
</dbReference>
<dbReference type="CDD" id="cd11289">
    <property type="entry name" value="gelsolin_S2_like"/>
    <property type="match status" value="1"/>
</dbReference>
<feature type="compositionally biased region" description="Acidic residues" evidence="9">
    <location>
        <begin position="667"/>
        <end position="679"/>
    </location>
</feature>
<name>A0AAV1NRS8_SCOSC</name>
<dbReference type="SMART" id="SM00262">
    <property type="entry name" value="GEL"/>
    <property type="match status" value="4"/>
</dbReference>
<dbReference type="PANTHER" id="PTHR11977">
    <property type="entry name" value="VILLIN"/>
    <property type="match status" value="1"/>
</dbReference>
<keyword evidence="6" id="KW-0472">Membrane</keyword>
<evidence type="ECO:0000256" key="8">
    <source>
        <dbReference type="ARBA" id="ARBA00023212"/>
    </source>
</evidence>
<dbReference type="InterPro" id="IPR029006">
    <property type="entry name" value="ADF-H/Gelsolin-like_dom_sf"/>
</dbReference>
<feature type="domain" description="HP" evidence="10">
    <location>
        <begin position="1609"/>
        <end position="1672"/>
    </location>
</feature>
<feature type="compositionally biased region" description="Basic and acidic residues" evidence="9">
    <location>
        <begin position="531"/>
        <end position="573"/>
    </location>
</feature>
<feature type="region of interest" description="Disordered" evidence="9">
    <location>
        <begin position="88"/>
        <end position="110"/>
    </location>
</feature>
<dbReference type="GO" id="GO:0016020">
    <property type="term" value="C:membrane"/>
    <property type="evidence" value="ECO:0007669"/>
    <property type="project" value="UniProtKB-SubCell"/>
</dbReference>
<keyword evidence="5" id="KW-0677">Repeat</keyword>
<dbReference type="Pfam" id="PF02209">
    <property type="entry name" value="VHP"/>
    <property type="match status" value="1"/>
</dbReference>
<dbReference type="PANTHER" id="PTHR11977:SF119">
    <property type="entry name" value="SUPERVILLIN ISOFORM X1"/>
    <property type="match status" value="1"/>
</dbReference>
<feature type="region of interest" description="Disordered" evidence="9">
    <location>
        <begin position="757"/>
        <end position="788"/>
    </location>
</feature>
<dbReference type="GO" id="GO:0008154">
    <property type="term" value="P:actin polymerization or depolymerization"/>
    <property type="evidence" value="ECO:0007669"/>
    <property type="project" value="TreeGrafter"/>
</dbReference>
<dbReference type="InterPro" id="IPR007123">
    <property type="entry name" value="Gelsolin-like_dom"/>
</dbReference>
<feature type="compositionally biased region" description="Basic and acidic residues" evidence="9">
    <location>
        <begin position="334"/>
        <end position="344"/>
    </location>
</feature>
<dbReference type="GO" id="GO:0005737">
    <property type="term" value="C:cytoplasm"/>
    <property type="evidence" value="ECO:0007669"/>
    <property type="project" value="TreeGrafter"/>
</dbReference>
<evidence type="ECO:0000256" key="5">
    <source>
        <dbReference type="ARBA" id="ARBA00022737"/>
    </source>
</evidence>
<feature type="region of interest" description="Disordered" evidence="9">
    <location>
        <begin position="139"/>
        <end position="222"/>
    </location>
</feature>
<sequence>MDAMENPVLEPRSERIARYKAERRRELAERFGNMEELPSKWVRRDGKEVHDPATQPLKEMLNSEGILSLSERINGRTGKVTNGLEADTSAESNYLRRQGSQDSASMLSGEGHLVPHGLDAPQLHTRVSVGQLRSALLRQTGSGAQPEKVPDAGRATSSLDLAVKPGPEGSRRRTRRYLPGGSGGGRKTSERFRTQPITANEMEESSGLLDADEEENSKADVKTDDRAKMSVAAKMSLFKELEKSAPPEASNFLKPRSGSVSHERRVRRGNEQRFLTQPITCEEMVAISAPNPAPPVEAQTEQADSEEDGDENCKLSMSEKLALFNKLSLPGKQGDGHAEGPPERRRQKGARYRTQPITVEEVNLLQKGPVQLPAFCLSPHLSDRQQASSVNLKPSEVRLSKPRPDTGSEPVEPSPTQQSLPRSESEPGLRGILKKSRSGGPEWSMTESNKLDAPFSHEQNGGGCGEAGIQERMEGTERQEIPVAPRRQRRQASGVEGGSLTAAPWRQRARARRETIACTPIRALTDQDAPNEERSCQVKPEEQSVSSVEHDRDLTGRVQKEDGQENARQRNEETTAVGHVQVTLVDGTTTLQETTNSSSNKEETETFHEERVNPQCWEPVFASVYSSTTPQYIMCFNQTSMSFEAQEVCSPTKNQIQPQWRQKAKEVEDEQPQMVETEEMNTQQKLEEQDGCMTKRSLGSPESDRRNDSSHHQRHSSEALTCTHDDISVQPVMEFEAAQQSAPLSVATQEVKEVTPVDDSNTCDGGFYIEQSPPSACEPPPCRDTAATESEQDLDVLCQTNTPILTSAVAEHRRSVRPSRRTQGSRNPLRALAAREDITQDYMGEMGNTATEERSQSEKKSKNSSVADSNHARSEDFSSSDAATNQSHPPFSSLMLLHVKGRRHVEVRLVEPSVRSLNSGDCFLLVTPEHCIMWSGEFANEQEKSKASELASFIQSQKDLGCQASQVIHLEEGLNSDSSLAADFWSLLGGRTHYRGAGAPEEDELYECGVVESNCVYRLVENRLVPQEQAWARIPSISLLGSCEALVFDFGSEVYLWHGQDVSLSRRNVVLQLTHQVWAGPYDYSNCRVNPLDPTQSNPSTQLRGEGRPSWALLGCISEHNETALFKEKFLDWTGRSGDVEEAVSVKDESQNIPVRPSSPVSPSSDHLSPCDAKVLVSSQSADRDGLIHNVLAGVDVQRGHGVITLEEGHQIKLETVAVDTWHVQEFDDSEVPVESTGQLHEGDSYVIRWTYSISTVDETNSPDDCGQKENTVFFLWRGRHSSASGRDTAAFLSIGMNNHEESQVVVPQGQEPPCFLQLFQGGLVIHKGKREESSTNAGTAEWRLFCVRGELPEEGLLLEVDCCCVGLRSRGSAVLLNSQQGVLYLWTGCKAQGSSKEVAKRAVDRLTQVCPPELGLSKSSPLNVQVVEEGSEPADFWTALGQMDRKAYDCMLQDPGKYNFTPRLFHLSASSGSFKAEELQSPTRLPGLVMAMPFVQESLYAAPQPALFLLDNRLEVYLWQRGQPEQTESSALAWSRWHNERRCAMQTALQYCKEMNPLRPPQAYLIFEGSEPLTFTNVFPRWERSLGPHTQGDAWRVKLTLVQDALAQLMKTQYPLEELLRSPLPEGVDPQHLEVYLSDQDFQTILEMKRDEYASLPDWKQIDLKKSKGLLF</sequence>
<dbReference type="GO" id="GO:0005546">
    <property type="term" value="F:phosphatidylinositol-4,5-bisphosphate binding"/>
    <property type="evidence" value="ECO:0007669"/>
    <property type="project" value="TreeGrafter"/>
</dbReference>
<accession>A0AAV1NRS8</accession>
<feature type="compositionally biased region" description="Basic and acidic residues" evidence="9">
    <location>
        <begin position="395"/>
        <end position="406"/>
    </location>
</feature>
<dbReference type="SUPFAM" id="SSF47050">
    <property type="entry name" value="VHP, Villin headpiece domain"/>
    <property type="match status" value="1"/>
</dbReference>
<evidence type="ECO:0000256" key="4">
    <source>
        <dbReference type="ARBA" id="ARBA00022490"/>
    </source>
</evidence>
<evidence type="ECO:0000256" key="1">
    <source>
        <dbReference type="ARBA" id="ARBA00004170"/>
    </source>
</evidence>
<proteinExistence type="inferred from homology"/>
<feature type="compositionally biased region" description="Basic and acidic residues" evidence="9">
    <location>
        <begin position="702"/>
        <end position="722"/>
    </location>
</feature>
<dbReference type="GO" id="GO:0015629">
    <property type="term" value="C:actin cytoskeleton"/>
    <property type="evidence" value="ECO:0007669"/>
    <property type="project" value="TreeGrafter"/>
</dbReference>
<keyword evidence="7" id="KW-0009">Actin-binding</keyword>
<protein>
    <submittedName>
        <fullName evidence="11">Supervillin</fullName>
    </submittedName>
</protein>
<feature type="region of interest" description="Disordered" evidence="9">
    <location>
        <begin position="592"/>
        <end position="611"/>
    </location>
</feature>
<dbReference type="InterPro" id="IPR003128">
    <property type="entry name" value="Villin_headpiece"/>
</dbReference>
<comment type="subcellular location">
    <subcellularLocation>
        <location evidence="2">Cytoplasm</location>
        <location evidence="2">Cytoskeleton</location>
    </subcellularLocation>
    <subcellularLocation>
        <location evidence="1">Membrane</location>
        <topology evidence="1">Peripheral membrane protein</topology>
    </subcellularLocation>
</comment>
<keyword evidence="12" id="KW-1185">Reference proteome</keyword>
<organism evidence="11 12">
    <name type="scientific">Scomber scombrus</name>
    <name type="common">Atlantic mackerel</name>
    <name type="synonym">Scomber vernalis</name>
    <dbReference type="NCBI Taxonomy" id="13677"/>
    <lineage>
        <taxon>Eukaryota</taxon>
        <taxon>Metazoa</taxon>
        <taxon>Chordata</taxon>
        <taxon>Craniata</taxon>
        <taxon>Vertebrata</taxon>
        <taxon>Euteleostomi</taxon>
        <taxon>Actinopterygii</taxon>
        <taxon>Neopterygii</taxon>
        <taxon>Teleostei</taxon>
        <taxon>Neoteleostei</taxon>
        <taxon>Acanthomorphata</taxon>
        <taxon>Pelagiaria</taxon>
        <taxon>Scombriformes</taxon>
        <taxon>Scombridae</taxon>
        <taxon>Scomber</taxon>
    </lineage>
</organism>
<evidence type="ECO:0000313" key="12">
    <source>
        <dbReference type="Proteomes" id="UP001314229"/>
    </source>
</evidence>
<gene>
    <name evidence="11" type="ORF">FSCOSCO3_A033661</name>
</gene>
<comment type="similarity">
    <text evidence="3">Belongs to the villin/gelsolin family.</text>
</comment>
<evidence type="ECO:0000256" key="2">
    <source>
        <dbReference type="ARBA" id="ARBA00004245"/>
    </source>
</evidence>
<dbReference type="EMBL" id="CAWUFR010000049">
    <property type="protein sequence ID" value="CAK6961187.1"/>
    <property type="molecule type" value="Genomic_DNA"/>
</dbReference>
<feature type="region of interest" description="Disordered" evidence="9">
    <location>
        <begin position="383"/>
        <end position="508"/>
    </location>
</feature>
<feature type="compositionally biased region" description="Basic and acidic residues" evidence="9">
    <location>
        <begin position="600"/>
        <end position="611"/>
    </location>
</feature>
<feature type="region of interest" description="Disordered" evidence="9">
    <location>
        <begin position="290"/>
        <end position="313"/>
    </location>
</feature>
<evidence type="ECO:0000256" key="3">
    <source>
        <dbReference type="ARBA" id="ARBA00008418"/>
    </source>
</evidence>
<dbReference type="GO" id="GO:0051016">
    <property type="term" value="P:barbed-end actin filament capping"/>
    <property type="evidence" value="ECO:0007669"/>
    <property type="project" value="TreeGrafter"/>
</dbReference>
<dbReference type="SUPFAM" id="SSF55753">
    <property type="entry name" value="Actin depolymerizing proteins"/>
    <property type="match status" value="5"/>
</dbReference>
<feature type="region of interest" description="Disordered" evidence="9">
    <location>
        <begin position="809"/>
        <end position="836"/>
    </location>
</feature>
<evidence type="ECO:0000259" key="10">
    <source>
        <dbReference type="PROSITE" id="PS51089"/>
    </source>
</evidence>
<evidence type="ECO:0000256" key="9">
    <source>
        <dbReference type="SAM" id="MobiDB-lite"/>
    </source>
</evidence>
<dbReference type="PROSITE" id="PS51089">
    <property type="entry name" value="HP"/>
    <property type="match status" value="1"/>
</dbReference>
<feature type="compositionally biased region" description="Polar residues" evidence="9">
    <location>
        <begin position="877"/>
        <end position="889"/>
    </location>
</feature>
<dbReference type="InterPro" id="IPR007122">
    <property type="entry name" value="Villin/Gelsolin"/>
</dbReference>
<dbReference type="GO" id="GO:0051015">
    <property type="term" value="F:actin filament binding"/>
    <property type="evidence" value="ECO:0007669"/>
    <property type="project" value="InterPro"/>
</dbReference>
<keyword evidence="4" id="KW-0963">Cytoplasm</keyword>
<feature type="region of interest" description="Disordered" evidence="9">
    <location>
        <begin position="655"/>
        <end position="722"/>
    </location>
</feature>
<comment type="caution">
    <text evidence="11">The sequence shown here is derived from an EMBL/GenBank/DDBJ whole genome shotgun (WGS) entry which is preliminary data.</text>
</comment>
<dbReference type="Pfam" id="PF00626">
    <property type="entry name" value="Gelsolin"/>
    <property type="match status" value="1"/>
</dbReference>
<feature type="region of interest" description="Disordered" evidence="9">
    <location>
        <begin position="521"/>
        <end position="573"/>
    </location>
</feature>
<dbReference type="Proteomes" id="UP001314229">
    <property type="component" value="Unassembled WGS sequence"/>
</dbReference>
<feature type="compositionally biased region" description="Basic and acidic residues" evidence="9">
    <location>
        <begin position="469"/>
        <end position="480"/>
    </location>
</feature>
<dbReference type="Gene3D" id="3.40.20.10">
    <property type="entry name" value="Severin"/>
    <property type="match status" value="5"/>
</dbReference>
<feature type="region of interest" description="Disordered" evidence="9">
    <location>
        <begin position="328"/>
        <end position="355"/>
    </location>
</feature>
<feature type="region of interest" description="Disordered" evidence="9">
    <location>
        <begin position="248"/>
        <end position="268"/>
    </location>
</feature>
<dbReference type="SMART" id="SM00153">
    <property type="entry name" value="VHP"/>
    <property type="match status" value="1"/>
</dbReference>
<dbReference type="GO" id="GO:0051014">
    <property type="term" value="P:actin filament severing"/>
    <property type="evidence" value="ECO:0007669"/>
    <property type="project" value="TreeGrafter"/>
</dbReference>
<keyword evidence="8" id="KW-0206">Cytoskeleton</keyword>
<evidence type="ECO:0000256" key="7">
    <source>
        <dbReference type="ARBA" id="ARBA00023203"/>
    </source>
</evidence>